<evidence type="ECO:0000313" key="3">
    <source>
        <dbReference type="Proteomes" id="UP000712600"/>
    </source>
</evidence>
<proteinExistence type="predicted"/>
<evidence type="ECO:0000256" key="1">
    <source>
        <dbReference type="SAM" id="MobiDB-lite"/>
    </source>
</evidence>
<dbReference type="AlphaFoldDB" id="A0A8S9R8E5"/>
<comment type="caution">
    <text evidence="2">The sequence shown here is derived from an EMBL/GenBank/DDBJ whole genome shotgun (WGS) entry which is preliminary data.</text>
</comment>
<sequence>MRGKSDPALGSSSIGGKVRSKNRVVVEPRESMDSSDLSLDLTSEIEGLSRAAVESATPTAEAGRLPLVDPLSVIGVEEVPGWREKYELSDDVDIRVLGPIDRVSDFDVAEVPVYEGFFESGFRDRVPSLVAKVSEALGISPGLLNPPS</sequence>
<feature type="region of interest" description="Disordered" evidence="1">
    <location>
        <begin position="1"/>
        <end position="38"/>
    </location>
</feature>
<name>A0A8S9R8E5_BRACR</name>
<accession>A0A8S9R8E5</accession>
<protein>
    <submittedName>
        <fullName evidence="2">Uncharacterized protein</fullName>
    </submittedName>
</protein>
<gene>
    <name evidence="2" type="ORF">F2Q69_00012699</name>
</gene>
<dbReference type="EMBL" id="QGKX02000996">
    <property type="protein sequence ID" value="KAF3559847.1"/>
    <property type="molecule type" value="Genomic_DNA"/>
</dbReference>
<organism evidence="2 3">
    <name type="scientific">Brassica cretica</name>
    <name type="common">Mustard</name>
    <dbReference type="NCBI Taxonomy" id="69181"/>
    <lineage>
        <taxon>Eukaryota</taxon>
        <taxon>Viridiplantae</taxon>
        <taxon>Streptophyta</taxon>
        <taxon>Embryophyta</taxon>
        <taxon>Tracheophyta</taxon>
        <taxon>Spermatophyta</taxon>
        <taxon>Magnoliopsida</taxon>
        <taxon>eudicotyledons</taxon>
        <taxon>Gunneridae</taxon>
        <taxon>Pentapetalae</taxon>
        <taxon>rosids</taxon>
        <taxon>malvids</taxon>
        <taxon>Brassicales</taxon>
        <taxon>Brassicaceae</taxon>
        <taxon>Brassiceae</taxon>
        <taxon>Brassica</taxon>
    </lineage>
</organism>
<evidence type="ECO:0000313" key="2">
    <source>
        <dbReference type="EMBL" id="KAF3559847.1"/>
    </source>
</evidence>
<dbReference type="Proteomes" id="UP000712600">
    <property type="component" value="Unassembled WGS sequence"/>
</dbReference>
<reference evidence="2" key="1">
    <citation type="submission" date="2019-12" db="EMBL/GenBank/DDBJ databases">
        <title>Genome sequencing and annotation of Brassica cretica.</title>
        <authorList>
            <person name="Studholme D.J."/>
            <person name="Sarris P."/>
        </authorList>
    </citation>
    <scope>NUCLEOTIDE SEQUENCE</scope>
    <source>
        <strain evidence="2">PFS-109/04</strain>
        <tissue evidence="2">Leaf</tissue>
    </source>
</reference>